<dbReference type="InterPro" id="IPR018608">
    <property type="entry name" value="Gti1/Pac2"/>
</dbReference>
<dbReference type="PANTHER" id="PTHR28027">
    <property type="entry name" value="TRANSCRIPTIONAL REGULATOR MIT1"/>
    <property type="match status" value="1"/>
</dbReference>
<feature type="compositionally biased region" description="Low complexity" evidence="2">
    <location>
        <begin position="305"/>
        <end position="322"/>
    </location>
</feature>
<dbReference type="EMBL" id="CP031386">
    <property type="protein sequence ID" value="QPG95761.1"/>
    <property type="molecule type" value="Genomic_DNA"/>
</dbReference>
<dbReference type="GO" id="GO:0003677">
    <property type="term" value="F:DNA binding"/>
    <property type="evidence" value="ECO:0007669"/>
    <property type="project" value="TreeGrafter"/>
</dbReference>
<sequence>MSSQSNLLNPTFDGYIASTYDALVLFEACLSGHLNHVPRRPHDRERQDLIKSGSVFIYEEHASGIKRWTDGVSWSPSRILGNFLIYRELEKPFPPGEKKRALKRKKCPSGGIGKPEIGSRSSMSSFPLPGMDSVGRDAERALIGSLIDSYPFKNDGLIKKTISITYQGIPHHLVSYYNVNDVVSGRLATPSTHPSTRSIIPRPELISQNFRAPIDEVEYTPDERCGHPTIYTMSNAHDFGNGTGNTLQRTVTLPSFQPLPVSSAYGTTPYGYTQQQHYMASTSSMPPLMSQQVSSPMPPPHMHHSTPSLHSSPGSSNTSHMSYASHQQGNYSLDPHKTARFSSDSSIVHEFPRNMPTHNSSRRMSTFETSQPSDLSSISIGSVTDGQHSSNGNAFMRRSSYYLPPQSAPVVSPENHAFAHLRPVKAETEIPSVENGPQHYGLDENNPAWGFEAIDNSQGQQYYGNQTDENPPTWHGGSNGVGRS</sequence>
<accession>A0A7S9KNC5</accession>
<organism evidence="3 4">
    <name type="scientific">Epichloe festucae (strain Fl1)</name>
    <dbReference type="NCBI Taxonomy" id="877507"/>
    <lineage>
        <taxon>Eukaryota</taxon>
        <taxon>Fungi</taxon>
        <taxon>Dikarya</taxon>
        <taxon>Ascomycota</taxon>
        <taxon>Pezizomycotina</taxon>
        <taxon>Sordariomycetes</taxon>
        <taxon>Hypocreomycetidae</taxon>
        <taxon>Hypocreales</taxon>
        <taxon>Clavicipitaceae</taxon>
        <taxon>Epichloe</taxon>
    </lineage>
</organism>
<evidence type="ECO:0000256" key="2">
    <source>
        <dbReference type="SAM" id="MobiDB-lite"/>
    </source>
</evidence>
<name>A0A7S9KNC5_EPIFF</name>
<feature type="region of interest" description="Disordered" evidence="2">
    <location>
        <begin position="351"/>
        <end position="377"/>
    </location>
</feature>
<gene>
    <name evidence="3" type="ORF">C2857_001976</name>
</gene>
<keyword evidence="4" id="KW-1185">Reference proteome</keyword>
<dbReference type="Proteomes" id="UP000594364">
    <property type="component" value="Chromosome 2"/>
</dbReference>
<evidence type="ECO:0000313" key="3">
    <source>
        <dbReference type="EMBL" id="QPG95761.1"/>
    </source>
</evidence>
<dbReference type="OrthoDB" id="5319641at2759"/>
<feature type="region of interest" description="Disordered" evidence="2">
    <location>
        <begin position="436"/>
        <end position="484"/>
    </location>
</feature>
<evidence type="ECO:0008006" key="5">
    <source>
        <dbReference type="Google" id="ProtNLM"/>
    </source>
</evidence>
<feature type="region of interest" description="Disordered" evidence="2">
    <location>
        <begin position="97"/>
        <end position="126"/>
    </location>
</feature>
<evidence type="ECO:0000313" key="4">
    <source>
        <dbReference type="Proteomes" id="UP000594364"/>
    </source>
</evidence>
<dbReference type="PANTHER" id="PTHR28027:SF2">
    <property type="entry name" value="TRANSCRIPTIONAL REGULATOR MIT1"/>
    <property type="match status" value="1"/>
</dbReference>
<feature type="compositionally biased region" description="Low complexity" evidence="2">
    <location>
        <begin position="285"/>
        <end position="295"/>
    </location>
</feature>
<proteinExistence type="inferred from homology"/>
<feature type="compositionally biased region" description="Polar residues" evidence="2">
    <location>
        <begin position="455"/>
        <end position="470"/>
    </location>
</feature>
<evidence type="ECO:0000256" key="1">
    <source>
        <dbReference type="ARBA" id="ARBA00008359"/>
    </source>
</evidence>
<feature type="region of interest" description="Disordered" evidence="2">
    <location>
        <begin position="285"/>
        <end position="338"/>
    </location>
</feature>
<feature type="compositionally biased region" description="Polar residues" evidence="2">
    <location>
        <begin position="356"/>
        <end position="377"/>
    </location>
</feature>
<comment type="similarity">
    <text evidence="1">Belongs to the MIT1/WOR1 family.</text>
</comment>
<protein>
    <recommendedName>
        <fullName evidence="5">Gti1/Pac2 family protein</fullName>
    </recommendedName>
</protein>
<reference evidence="3 4" key="1">
    <citation type="journal article" date="2018" name="PLoS Genet.">
        <title>Repeat elements organise 3D genome structure and mediate transcription in the filamentous fungus Epichloe festucae.</title>
        <authorList>
            <person name="Winter D.J."/>
            <person name="Ganley A.R.D."/>
            <person name="Young C.A."/>
            <person name="Liachko I."/>
            <person name="Schardl C.L."/>
            <person name="Dupont P.Y."/>
            <person name="Berry D."/>
            <person name="Ram A."/>
            <person name="Scott B."/>
            <person name="Cox M.P."/>
        </authorList>
    </citation>
    <scope>NUCLEOTIDE SEQUENCE [LARGE SCALE GENOMIC DNA]</scope>
    <source>
        <strain evidence="3 4">Fl1</strain>
    </source>
</reference>
<dbReference type="AlphaFoldDB" id="A0A7S9KNC5"/>
<dbReference type="Pfam" id="PF09729">
    <property type="entry name" value="Gti1_Pac2"/>
    <property type="match status" value="1"/>
</dbReference>